<reference evidence="1 2" key="1">
    <citation type="submission" date="2023-09" db="EMBL/GenBank/DDBJ databases">
        <authorList>
            <person name="Qi X."/>
        </authorList>
    </citation>
    <scope>NUCLEOTIDE SEQUENCE [LARGE SCALE GENOMIC DNA]</scope>
    <source>
        <strain evidence="1 2">S1-1</strain>
    </source>
</reference>
<dbReference type="RefSeq" id="WP_348394805.1">
    <property type="nucleotide sequence ID" value="NZ_CP136600.1"/>
</dbReference>
<keyword evidence="2" id="KW-1185">Reference proteome</keyword>
<evidence type="ECO:0000313" key="2">
    <source>
        <dbReference type="Proteomes" id="UP001301442"/>
    </source>
</evidence>
<dbReference type="EMBL" id="CP136600">
    <property type="protein sequence ID" value="WOH35991.1"/>
    <property type="molecule type" value="Genomic_DNA"/>
</dbReference>
<protein>
    <recommendedName>
        <fullName evidence="3">STAS/SEC14 domain-containing protein</fullName>
    </recommendedName>
</protein>
<sequence>MNFELSFGSISIVDEHIAEVIVNEDTVMTLEMCEEYDAFLEEQFPHPFAILVNKLHNYSYTFEAKLHIASLEHLMAIAVVTYNKYGTEQTQKVLDQRAVDGLVLKEFSGLKMGRQKALSWLETVLADSMIKP</sequence>
<proteinExistence type="predicted"/>
<name>A0ABZ0GKS8_9GAMM</name>
<dbReference type="Proteomes" id="UP001301442">
    <property type="component" value="Chromosome"/>
</dbReference>
<organism evidence="1 2">
    <name type="scientific">Thalassotalea fonticola</name>
    <dbReference type="NCBI Taxonomy" id="3065649"/>
    <lineage>
        <taxon>Bacteria</taxon>
        <taxon>Pseudomonadati</taxon>
        <taxon>Pseudomonadota</taxon>
        <taxon>Gammaproteobacteria</taxon>
        <taxon>Alteromonadales</taxon>
        <taxon>Colwelliaceae</taxon>
        <taxon>Thalassotalea</taxon>
    </lineage>
</organism>
<evidence type="ECO:0008006" key="3">
    <source>
        <dbReference type="Google" id="ProtNLM"/>
    </source>
</evidence>
<gene>
    <name evidence="1" type="ORF">RI844_11475</name>
</gene>
<evidence type="ECO:0000313" key="1">
    <source>
        <dbReference type="EMBL" id="WOH35991.1"/>
    </source>
</evidence>
<accession>A0ABZ0GKS8</accession>